<evidence type="ECO:0008006" key="5">
    <source>
        <dbReference type="Google" id="ProtNLM"/>
    </source>
</evidence>
<name>A0A7J7HYF8_CAMSI</name>
<feature type="region of interest" description="Disordered" evidence="2">
    <location>
        <begin position="1"/>
        <end position="24"/>
    </location>
</feature>
<dbReference type="AlphaFoldDB" id="A0A7J7HYF8"/>
<evidence type="ECO:0000256" key="2">
    <source>
        <dbReference type="SAM" id="MobiDB-lite"/>
    </source>
</evidence>
<feature type="coiled-coil region" evidence="1">
    <location>
        <begin position="81"/>
        <end position="108"/>
    </location>
</feature>
<dbReference type="PANTHER" id="PTHR35500">
    <property type="entry name" value="OS03G0108700 PROTEIN"/>
    <property type="match status" value="1"/>
</dbReference>
<keyword evidence="1" id="KW-0175">Coiled coil</keyword>
<dbReference type="PANTHER" id="PTHR35500:SF1">
    <property type="entry name" value="OS03G0108700 PROTEIN"/>
    <property type="match status" value="1"/>
</dbReference>
<keyword evidence="4" id="KW-1185">Reference proteome</keyword>
<protein>
    <recommendedName>
        <fullName evidence="5">Knotted 1-binding protein 36</fullName>
    </recommendedName>
</protein>
<accession>A0A7J7HYF8</accession>
<organism evidence="3 4">
    <name type="scientific">Camellia sinensis</name>
    <name type="common">Tea plant</name>
    <name type="synonym">Thea sinensis</name>
    <dbReference type="NCBI Taxonomy" id="4442"/>
    <lineage>
        <taxon>Eukaryota</taxon>
        <taxon>Viridiplantae</taxon>
        <taxon>Streptophyta</taxon>
        <taxon>Embryophyta</taxon>
        <taxon>Tracheophyta</taxon>
        <taxon>Spermatophyta</taxon>
        <taxon>Magnoliopsida</taxon>
        <taxon>eudicotyledons</taxon>
        <taxon>Gunneridae</taxon>
        <taxon>Pentapetalae</taxon>
        <taxon>asterids</taxon>
        <taxon>Ericales</taxon>
        <taxon>Theaceae</taxon>
        <taxon>Camellia</taxon>
    </lineage>
</organism>
<dbReference type="EMBL" id="JACBKZ010000002">
    <property type="protein sequence ID" value="KAF5957872.1"/>
    <property type="molecule type" value="Genomic_DNA"/>
</dbReference>
<dbReference type="Proteomes" id="UP000593564">
    <property type="component" value="Unassembled WGS sequence"/>
</dbReference>
<sequence>MESEGAEGMRKRVKPTVEETEPMVGDKAVDEIVEEETEINPVVSEQMELDISHILEKINRFTQLVSELLESGKSLLKELSNEFEERVILIHKEQIEKWQEEIKELRMLDASNEDVNALLHSAQYLLQNVHTDS</sequence>
<evidence type="ECO:0000313" key="4">
    <source>
        <dbReference type="Proteomes" id="UP000593564"/>
    </source>
</evidence>
<reference evidence="3 4" key="2">
    <citation type="submission" date="2020-07" db="EMBL/GenBank/DDBJ databases">
        <title>Genome assembly of wild tea tree DASZ reveals pedigree and selection history of tea varieties.</title>
        <authorList>
            <person name="Zhang W."/>
        </authorList>
    </citation>
    <scope>NUCLEOTIDE SEQUENCE [LARGE SCALE GENOMIC DNA]</scope>
    <source>
        <strain evidence="4">cv. G240</strain>
        <tissue evidence="3">Leaf</tissue>
    </source>
</reference>
<evidence type="ECO:0000313" key="3">
    <source>
        <dbReference type="EMBL" id="KAF5957872.1"/>
    </source>
</evidence>
<evidence type="ECO:0000256" key="1">
    <source>
        <dbReference type="SAM" id="Coils"/>
    </source>
</evidence>
<reference evidence="4" key="1">
    <citation type="journal article" date="2020" name="Nat. Commun.">
        <title>Genome assembly of wild tea tree DASZ reveals pedigree and selection history of tea varieties.</title>
        <authorList>
            <person name="Zhang W."/>
            <person name="Zhang Y."/>
            <person name="Qiu H."/>
            <person name="Guo Y."/>
            <person name="Wan H."/>
            <person name="Zhang X."/>
            <person name="Scossa F."/>
            <person name="Alseekh S."/>
            <person name="Zhang Q."/>
            <person name="Wang P."/>
            <person name="Xu L."/>
            <person name="Schmidt M.H."/>
            <person name="Jia X."/>
            <person name="Li D."/>
            <person name="Zhu A."/>
            <person name="Guo F."/>
            <person name="Chen W."/>
            <person name="Ni D."/>
            <person name="Usadel B."/>
            <person name="Fernie A.R."/>
            <person name="Wen W."/>
        </authorList>
    </citation>
    <scope>NUCLEOTIDE SEQUENCE [LARGE SCALE GENOMIC DNA]</scope>
    <source>
        <strain evidence="4">cv. G240</strain>
    </source>
</reference>
<gene>
    <name evidence="3" type="ORF">HYC85_005097</name>
</gene>
<proteinExistence type="predicted"/>
<comment type="caution">
    <text evidence="3">The sequence shown here is derived from an EMBL/GenBank/DDBJ whole genome shotgun (WGS) entry which is preliminary data.</text>
</comment>